<dbReference type="AlphaFoldDB" id="A0A1N5UVU0"/>
<sequence>MGDFDFFVGTWNVVNRRLRKRLVGSDEWEEFPGVSVAHGFFAGGGHFDEIIFPTKGFAGATIRLFDPVSEQWSIYWMNSGRGELEQPPMVGRFVDGVGRLYADDQHEGRPVRCRFIWSEITATSARWEQAFSTDDERTWETNWIMTFTKAAE</sequence>
<evidence type="ECO:0008006" key="3">
    <source>
        <dbReference type="Google" id="ProtNLM"/>
    </source>
</evidence>
<dbReference type="RefSeq" id="WP_074309393.1">
    <property type="nucleotide sequence ID" value="NZ_FSQT01000001.1"/>
</dbReference>
<gene>
    <name evidence="1" type="ORF">SAMN04489832_1189</name>
</gene>
<reference evidence="2" key="1">
    <citation type="submission" date="2016-12" db="EMBL/GenBank/DDBJ databases">
        <authorList>
            <person name="Varghese N."/>
            <person name="Submissions S."/>
        </authorList>
    </citation>
    <scope>NUCLEOTIDE SEQUENCE [LARGE SCALE GENOMIC DNA]</scope>
    <source>
        <strain evidence="2">DSM 45599</strain>
    </source>
</reference>
<dbReference type="STRING" id="709881.SAMN04489832_1189"/>
<accession>A0A1N5UVU0</accession>
<proteinExistence type="predicted"/>
<evidence type="ECO:0000313" key="2">
    <source>
        <dbReference type="Proteomes" id="UP000185124"/>
    </source>
</evidence>
<name>A0A1N5UVU0_9ACTN</name>
<dbReference type="OrthoDB" id="9814791at2"/>
<evidence type="ECO:0000313" key="1">
    <source>
        <dbReference type="EMBL" id="SIM64862.1"/>
    </source>
</evidence>
<keyword evidence="2" id="KW-1185">Reference proteome</keyword>
<dbReference type="Proteomes" id="UP000185124">
    <property type="component" value="Unassembled WGS sequence"/>
</dbReference>
<organism evidence="1 2">
    <name type="scientific">Micromonospora cremea</name>
    <dbReference type="NCBI Taxonomy" id="709881"/>
    <lineage>
        <taxon>Bacteria</taxon>
        <taxon>Bacillati</taxon>
        <taxon>Actinomycetota</taxon>
        <taxon>Actinomycetes</taxon>
        <taxon>Micromonosporales</taxon>
        <taxon>Micromonosporaceae</taxon>
        <taxon>Micromonospora</taxon>
    </lineage>
</organism>
<protein>
    <recommendedName>
        <fullName evidence="3">DUF1579 domain-containing protein</fullName>
    </recommendedName>
</protein>
<dbReference type="EMBL" id="FSQT01000001">
    <property type="protein sequence ID" value="SIM64862.1"/>
    <property type="molecule type" value="Genomic_DNA"/>
</dbReference>